<name>A0A8J5NCX4_HOMAM</name>
<dbReference type="SUPFAM" id="SSF57625">
    <property type="entry name" value="Invertebrate chitin-binding proteins"/>
    <property type="match status" value="1"/>
</dbReference>
<dbReference type="GO" id="GO:0005576">
    <property type="term" value="C:extracellular region"/>
    <property type="evidence" value="ECO:0007669"/>
    <property type="project" value="InterPro"/>
</dbReference>
<keyword evidence="4" id="KW-1185">Reference proteome</keyword>
<dbReference type="Proteomes" id="UP000747542">
    <property type="component" value="Unassembled WGS sequence"/>
</dbReference>
<feature type="compositionally biased region" description="Polar residues" evidence="1">
    <location>
        <begin position="228"/>
        <end position="248"/>
    </location>
</feature>
<protein>
    <submittedName>
        <fullName evidence="3">U-scoloptoxin(01)-Cw1a-like 17</fullName>
    </submittedName>
</protein>
<evidence type="ECO:0000256" key="1">
    <source>
        <dbReference type="SAM" id="MobiDB-lite"/>
    </source>
</evidence>
<feature type="compositionally biased region" description="Polar residues" evidence="1">
    <location>
        <begin position="358"/>
        <end position="368"/>
    </location>
</feature>
<dbReference type="EMBL" id="JAHLQT010001931">
    <property type="protein sequence ID" value="KAG7177700.1"/>
    <property type="molecule type" value="Genomic_DNA"/>
</dbReference>
<evidence type="ECO:0000313" key="4">
    <source>
        <dbReference type="Proteomes" id="UP000747542"/>
    </source>
</evidence>
<gene>
    <name evidence="3" type="ORF">Hamer_G008364</name>
</gene>
<evidence type="ECO:0000259" key="2">
    <source>
        <dbReference type="PROSITE" id="PS50940"/>
    </source>
</evidence>
<feature type="compositionally biased region" description="Low complexity" evidence="1">
    <location>
        <begin position="369"/>
        <end position="387"/>
    </location>
</feature>
<sequence>MCLTWAAASDDVGRVVGVLPPWPWHPPPPPFHLSLDLPESIGEVSSTTILSDLSNDLSSDLDLGPTDPAILALLTQLSQPGNFSQLEAINRRQRQIRFKSSYRELPEGLQGILAGGEGRNLEGLSYFIQVDLDDPPASKALAKLPEGTKTYFPPQLSEPGATLPQVEDSDDDTITQKAILVGVSSTRVPALDQEAAKTSSGSKTYTSPHLKDPALRTNSIHSLDDNELVTSPSTSTIQTLSPYEASTTENPNFIAKGLLVSSSYSAYSKPLHNSLTTRRHRVTTTPTPSTTPSYFVKSFSSLLRSSSPSLPSSPPNIQGASSPPSNFVSSNSFTKSSSSSSSSSHSTTSQSFSSYSSREVTTPSESTTPRSVPSYSFSTSSTRLPSRAPQSFSAISFTTPSTAVSSTSKPLKSSSPLTVSLNLNSLSRNSFTTSSPPVSTTSKSVSSYSFITSPPVVTSPSSFTTSSHSFNSESGKSSPSGSFVSSSPPAGSQVTHSSGPSSSPSFTLLPSHSPSPRTRTTVPSARRHYQAPSPPPRLPEKSSTLTKSFTNANTFTKHRSRPIQTPLPPNVLPQPKPRTNAKSLSSNPANTFQHITAPRRGGGGNGRGSPPTPLSDGKTRTLGNSDDPYTGSIPGRSGVDYPTFQTIPKTGFDCSSKPAGGYYADTEADCQVFHVCWSGRSASFLCPVGTLFSQQVLVCDWWYNVDCSSTSAFIDASPGVWNPTGDTNYL</sequence>
<dbReference type="InterPro" id="IPR002557">
    <property type="entry name" value="Chitin-bd_dom"/>
</dbReference>
<reference evidence="3" key="1">
    <citation type="journal article" date="2021" name="Sci. Adv.">
        <title>The American lobster genome reveals insights on longevity, neural, and immune adaptations.</title>
        <authorList>
            <person name="Polinski J.M."/>
            <person name="Zimin A.V."/>
            <person name="Clark K.F."/>
            <person name="Kohn A.B."/>
            <person name="Sadowski N."/>
            <person name="Timp W."/>
            <person name="Ptitsyn A."/>
            <person name="Khanna P."/>
            <person name="Romanova D.Y."/>
            <person name="Williams P."/>
            <person name="Greenwood S.J."/>
            <person name="Moroz L.L."/>
            <person name="Walt D.R."/>
            <person name="Bodnar A.G."/>
        </authorList>
    </citation>
    <scope>NUCLEOTIDE SEQUENCE</scope>
    <source>
        <strain evidence="3">GMGI-L3</strain>
    </source>
</reference>
<feature type="domain" description="Chitin-binding type-2" evidence="2">
    <location>
        <begin position="651"/>
        <end position="709"/>
    </location>
</feature>
<dbReference type="Pfam" id="PF01607">
    <property type="entry name" value="CBM_14"/>
    <property type="match status" value="1"/>
</dbReference>
<organism evidence="3 4">
    <name type="scientific">Homarus americanus</name>
    <name type="common">American lobster</name>
    <dbReference type="NCBI Taxonomy" id="6706"/>
    <lineage>
        <taxon>Eukaryota</taxon>
        <taxon>Metazoa</taxon>
        <taxon>Ecdysozoa</taxon>
        <taxon>Arthropoda</taxon>
        <taxon>Crustacea</taxon>
        <taxon>Multicrustacea</taxon>
        <taxon>Malacostraca</taxon>
        <taxon>Eumalacostraca</taxon>
        <taxon>Eucarida</taxon>
        <taxon>Decapoda</taxon>
        <taxon>Pleocyemata</taxon>
        <taxon>Astacidea</taxon>
        <taxon>Nephropoidea</taxon>
        <taxon>Nephropidae</taxon>
        <taxon>Homarus</taxon>
    </lineage>
</organism>
<feature type="compositionally biased region" description="Pro residues" evidence="1">
    <location>
        <begin position="565"/>
        <end position="576"/>
    </location>
</feature>
<feature type="compositionally biased region" description="Polar residues" evidence="1">
    <location>
        <begin position="580"/>
        <end position="594"/>
    </location>
</feature>
<feature type="region of interest" description="Disordered" evidence="1">
    <location>
        <begin position="455"/>
        <end position="638"/>
    </location>
</feature>
<dbReference type="PROSITE" id="PS50940">
    <property type="entry name" value="CHIT_BIND_II"/>
    <property type="match status" value="1"/>
</dbReference>
<dbReference type="InterPro" id="IPR052976">
    <property type="entry name" value="Scoloptoxin-like"/>
</dbReference>
<dbReference type="InterPro" id="IPR036508">
    <property type="entry name" value="Chitin-bd_dom_sf"/>
</dbReference>
<comment type="caution">
    <text evidence="3">The sequence shown here is derived from an EMBL/GenBank/DDBJ whole genome shotgun (WGS) entry which is preliminary data.</text>
</comment>
<dbReference type="PANTHER" id="PTHR22933:SF42">
    <property type="entry name" value="FI18455P1-RELATED"/>
    <property type="match status" value="1"/>
</dbReference>
<feature type="region of interest" description="Disordered" evidence="1">
    <location>
        <begin position="271"/>
        <end position="290"/>
    </location>
</feature>
<feature type="compositionally biased region" description="Low complexity" evidence="1">
    <location>
        <begin position="455"/>
        <end position="516"/>
    </location>
</feature>
<dbReference type="Gene3D" id="2.170.140.10">
    <property type="entry name" value="Chitin binding domain"/>
    <property type="match status" value="1"/>
</dbReference>
<dbReference type="AlphaFoldDB" id="A0A8J5NCX4"/>
<feature type="compositionally biased region" description="Low complexity" evidence="1">
    <location>
        <begin position="321"/>
        <end position="357"/>
    </location>
</feature>
<proteinExistence type="predicted"/>
<feature type="region of interest" description="Disordered" evidence="1">
    <location>
        <begin position="306"/>
        <end position="387"/>
    </location>
</feature>
<dbReference type="SMART" id="SM00494">
    <property type="entry name" value="ChtBD2"/>
    <property type="match status" value="1"/>
</dbReference>
<dbReference type="GO" id="GO:0008061">
    <property type="term" value="F:chitin binding"/>
    <property type="evidence" value="ECO:0007669"/>
    <property type="project" value="InterPro"/>
</dbReference>
<feature type="compositionally biased region" description="Polar residues" evidence="1">
    <location>
        <begin position="196"/>
        <end position="207"/>
    </location>
</feature>
<dbReference type="PANTHER" id="PTHR22933">
    <property type="entry name" value="FI18007P1-RELATED"/>
    <property type="match status" value="1"/>
</dbReference>
<feature type="region of interest" description="Disordered" evidence="1">
    <location>
        <begin position="193"/>
        <end position="248"/>
    </location>
</feature>
<feature type="compositionally biased region" description="Polar residues" evidence="1">
    <location>
        <begin position="541"/>
        <end position="555"/>
    </location>
</feature>
<evidence type="ECO:0000313" key="3">
    <source>
        <dbReference type="EMBL" id="KAG7177700.1"/>
    </source>
</evidence>
<accession>A0A8J5NCX4</accession>